<dbReference type="AlphaFoldDB" id="A0A7J0BR16"/>
<reference evidence="1 2" key="1">
    <citation type="submission" date="2020-05" db="EMBL/GenBank/DDBJ databases">
        <title>Draft genome sequence of Desulfovibrio psychrotolerans JS1T.</title>
        <authorList>
            <person name="Ueno A."/>
            <person name="Tamazawa S."/>
            <person name="Tamamura S."/>
            <person name="Murakami T."/>
            <person name="Kiyama T."/>
            <person name="Inomata H."/>
            <person name="Amano Y."/>
            <person name="Miyakawa K."/>
            <person name="Tamaki H."/>
            <person name="Naganuma T."/>
            <person name="Kaneko K."/>
        </authorList>
    </citation>
    <scope>NUCLEOTIDE SEQUENCE [LARGE SCALE GENOMIC DNA]</scope>
    <source>
        <strain evidence="1 2">JS1</strain>
    </source>
</reference>
<comment type="caution">
    <text evidence="1">The sequence shown here is derived from an EMBL/GenBank/DDBJ whole genome shotgun (WGS) entry which is preliminary data.</text>
</comment>
<name>A0A7J0BR16_9BACT</name>
<dbReference type="EMBL" id="BLVP01000001">
    <property type="protein sequence ID" value="GFM35641.1"/>
    <property type="molecule type" value="Genomic_DNA"/>
</dbReference>
<organism evidence="1 2">
    <name type="scientific">Desulfovibrio psychrotolerans</name>
    <dbReference type="NCBI Taxonomy" id="415242"/>
    <lineage>
        <taxon>Bacteria</taxon>
        <taxon>Pseudomonadati</taxon>
        <taxon>Thermodesulfobacteriota</taxon>
        <taxon>Desulfovibrionia</taxon>
        <taxon>Desulfovibrionales</taxon>
        <taxon>Desulfovibrionaceae</taxon>
        <taxon>Desulfovibrio</taxon>
    </lineage>
</organism>
<evidence type="ECO:0000313" key="2">
    <source>
        <dbReference type="Proteomes" id="UP000503820"/>
    </source>
</evidence>
<protein>
    <submittedName>
        <fullName evidence="1">Uncharacterized protein</fullName>
    </submittedName>
</protein>
<accession>A0A7J0BR16</accession>
<dbReference type="RefSeq" id="WP_174408340.1">
    <property type="nucleotide sequence ID" value="NZ_BLVP01000001.1"/>
</dbReference>
<evidence type="ECO:0000313" key="1">
    <source>
        <dbReference type="EMBL" id="GFM35641.1"/>
    </source>
</evidence>
<keyword evidence="2" id="KW-1185">Reference proteome</keyword>
<gene>
    <name evidence="1" type="ORF">DSM19430T_03250</name>
</gene>
<dbReference type="Proteomes" id="UP000503820">
    <property type="component" value="Unassembled WGS sequence"/>
</dbReference>
<proteinExistence type="predicted"/>
<sequence length="96" mass="11467">MSTTVDELTVNYEEDGRLVVEELDKVVLTKGAWATVMFRYRQWDNKLDDYGPDKYVIRRYQKYEGEYRAKSKFNISSVDQAKKIIETLQMWVKDTE</sequence>